<dbReference type="STRING" id="6573.A0A210QSX5"/>
<dbReference type="PROSITE" id="PS51420">
    <property type="entry name" value="RHO"/>
    <property type="match status" value="1"/>
</dbReference>
<evidence type="ECO:0000313" key="10">
    <source>
        <dbReference type="EMBL" id="OWF51853.1"/>
    </source>
</evidence>
<dbReference type="GO" id="GO:0031681">
    <property type="term" value="F:G-protein beta-subunit binding"/>
    <property type="evidence" value="ECO:0007669"/>
    <property type="project" value="TreeGrafter"/>
</dbReference>
<keyword evidence="7" id="KW-0449">Lipoprotein</keyword>
<dbReference type="SMART" id="SM00173">
    <property type="entry name" value="RAS"/>
    <property type="match status" value="1"/>
</dbReference>
<dbReference type="FunFam" id="3.40.50.300:FF:000475">
    <property type="entry name" value="GTP-binding protein Rhes"/>
    <property type="match status" value="1"/>
</dbReference>
<proteinExistence type="inferred from homology"/>
<dbReference type="InterPro" id="IPR001806">
    <property type="entry name" value="Small_GTPase"/>
</dbReference>
<evidence type="ECO:0000256" key="9">
    <source>
        <dbReference type="ARBA" id="ARBA00038061"/>
    </source>
</evidence>
<organism evidence="10 11">
    <name type="scientific">Mizuhopecten yessoensis</name>
    <name type="common">Japanese scallop</name>
    <name type="synonym">Patinopecten yessoensis</name>
    <dbReference type="NCBI Taxonomy" id="6573"/>
    <lineage>
        <taxon>Eukaryota</taxon>
        <taxon>Metazoa</taxon>
        <taxon>Spiralia</taxon>
        <taxon>Lophotrochozoa</taxon>
        <taxon>Mollusca</taxon>
        <taxon>Bivalvia</taxon>
        <taxon>Autobranchia</taxon>
        <taxon>Pteriomorphia</taxon>
        <taxon>Pectinida</taxon>
        <taxon>Pectinoidea</taxon>
        <taxon>Pectinidae</taxon>
        <taxon>Mizuhopecten</taxon>
    </lineage>
</organism>
<keyword evidence="11" id="KW-1185">Reference proteome</keyword>
<keyword evidence="6" id="KW-0472">Membrane</keyword>
<keyword evidence="2" id="KW-1003">Cell membrane</keyword>
<gene>
    <name evidence="10" type="ORF">KP79_PYT05661</name>
</gene>
<accession>A0A210QSX5</accession>
<dbReference type="PRINTS" id="PR00449">
    <property type="entry name" value="RASTRNSFRMNG"/>
</dbReference>
<reference evidence="10 11" key="1">
    <citation type="journal article" date="2017" name="Nat. Ecol. Evol.">
        <title>Scallop genome provides insights into evolution of bilaterian karyotype and development.</title>
        <authorList>
            <person name="Wang S."/>
            <person name="Zhang J."/>
            <person name="Jiao W."/>
            <person name="Li J."/>
            <person name="Xun X."/>
            <person name="Sun Y."/>
            <person name="Guo X."/>
            <person name="Huan P."/>
            <person name="Dong B."/>
            <person name="Zhang L."/>
            <person name="Hu X."/>
            <person name="Sun X."/>
            <person name="Wang J."/>
            <person name="Zhao C."/>
            <person name="Wang Y."/>
            <person name="Wang D."/>
            <person name="Huang X."/>
            <person name="Wang R."/>
            <person name="Lv J."/>
            <person name="Li Y."/>
            <person name="Zhang Z."/>
            <person name="Liu B."/>
            <person name="Lu W."/>
            <person name="Hui Y."/>
            <person name="Liang J."/>
            <person name="Zhou Z."/>
            <person name="Hou R."/>
            <person name="Li X."/>
            <person name="Liu Y."/>
            <person name="Li H."/>
            <person name="Ning X."/>
            <person name="Lin Y."/>
            <person name="Zhao L."/>
            <person name="Xing Q."/>
            <person name="Dou J."/>
            <person name="Li Y."/>
            <person name="Mao J."/>
            <person name="Guo H."/>
            <person name="Dou H."/>
            <person name="Li T."/>
            <person name="Mu C."/>
            <person name="Jiang W."/>
            <person name="Fu Q."/>
            <person name="Fu X."/>
            <person name="Miao Y."/>
            <person name="Liu J."/>
            <person name="Yu Q."/>
            <person name="Li R."/>
            <person name="Liao H."/>
            <person name="Li X."/>
            <person name="Kong Y."/>
            <person name="Jiang Z."/>
            <person name="Chourrout D."/>
            <person name="Li R."/>
            <person name="Bao Z."/>
        </authorList>
    </citation>
    <scope>NUCLEOTIDE SEQUENCE [LARGE SCALE GENOMIC DNA]</scope>
    <source>
        <strain evidence="10 11">PY_sf001</strain>
    </source>
</reference>
<dbReference type="Pfam" id="PF00071">
    <property type="entry name" value="Ras"/>
    <property type="match status" value="1"/>
</dbReference>
<dbReference type="GO" id="GO:0005525">
    <property type="term" value="F:GTP binding"/>
    <property type="evidence" value="ECO:0007669"/>
    <property type="project" value="UniProtKB-KW"/>
</dbReference>
<evidence type="ECO:0000256" key="8">
    <source>
        <dbReference type="ARBA" id="ARBA00023289"/>
    </source>
</evidence>
<name>A0A210QSX5_MIZYE</name>
<evidence type="ECO:0000256" key="3">
    <source>
        <dbReference type="ARBA" id="ARBA00022481"/>
    </source>
</evidence>
<dbReference type="PROSITE" id="PS51419">
    <property type="entry name" value="RAB"/>
    <property type="match status" value="1"/>
</dbReference>
<dbReference type="PANTHER" id="PTHR46149:SF3">
    <property type="entry name" value="MIP08469P"/>
    <property type="match status" value="1"/>
</dbReference>
<comment type="similarity">
    <text evidence="9">Belongs to the small GTPase superfamily. RasD family.</text>
</comment>
<dbReference type="PANTHER" id="PTHR46149">
    <property type="entry name" value="MIP08469P"/>
    <property type="match status" value="1"/>
</dbReference>
<dbReference type="PROSITE" id="PS51421">
    <property type="entry name" value="RAS"/>
    <property type="match status" value="1"/>
</dbReference>
<dbReference type="SMART" id="SM00174">
    <property type="entry name" value="RHO"/>
    <property type="match status" value="1"/>
</dbReference>
<keyword evidence="5" id="KW-0342">GTP-binding</keyword>
<keyword evidence="3" id="KW-0488">Methylation</keyword>
<dbReference type="InterPro" id="IPR052236">
    <property type="entry name" value="Small_GTPase_RasD"/>
</dbReference>
<dbReference type="OrthoDB" id="265044at2759"/>
<dbReference type="GO" id="GO:0005886">
    <property type="term" value="C:plasma membrane"/>
    <property type="evidence" value="ECO:0007669"/>
    <property type="project" value="UniProtKB-SubCell"/>
</dbReference>
<evidence type="ECO:0000313" key="11">
    <source>
        <dbReference type="Proteomes" id="UP000242188"/>
    </source>
</evidence>
<dbReference type="Proteomes" id="UP000242188">
    <property type="component" value="Unassembled WGS sequence"/>
</dbReference>
<evidence type="ECO:0000256" key="7">
    <source>
        <dbReference type="ARBA" id="ARBA00023288"/>
    </source>
</evidence>
<dbReference type="NCBIfam" id="TIGR00231">
    <property type="entry name" value="small_GTP"/>
    <property type="match status" value="1"/>
</dbReference>
<dbReference type="InterPro" id="IPR027417">
    <property type="entry name" value="P-loop_NTPase"/>
</dbReference>
<comment type="caution">
    <text evidence="10">The sequence shown here is derived from an EMBL/GenBank/DDBJ whole genome shotgun (WGS) entry which is preliminary data.</text>
</comment>
<sequence>MSLSFCSRPWNLHISAQDSNSGNPDNFEGNCLCWAPNFTTPKMALIEQGDSAPPENCQRLVILGSSKVGKTSLVARFLYNKFDDNYTPTIEDFHRKVYRIKGEAYRLDLLDTSGNHPFPAMRRLSMITGDLFVLVYSIDNRDSFEEVSKLCKQIQECKGQCRKETKRLAHVPMMIVGNKCDKEKHRVIDPSEPEMLKEAYHHCGFLETSAKKNINVEESFQNLFDLAKLPAEMSPSLHRRVQPSYIGGNSSQSGKRGMSIRRKMSDACGTIAPNVRRPSIRTDLLVAQMRTNTSGTVTKVPPTPTSDRHRTELRCVIQ</sequence>
<evidence type="ECO:0000256" key="1">
    <source>
        <dbReference type="ARBA" id="ARBA00004193"/>
    </source>
</evidence>
<evidence type="ECO:0000256" key="2">
    <source>
        <dbReference type="ARBA" id="ARBA00022475"/>
    </source>
</evidence>
<comment type="subcellular location">
    <subcellularLocation>
        <location evidence="1">Cell membrane</location>
        <topology evidence="1">Lipid-anchor</topology>
    </subcellularLocation>
</comment>
<dbReference type="AlphaFoldDB" id="A0A210QSX5"/>
<evidence type="ECO:0000256" key="6">
    <source>
        <dbReference type="ARBA" id="ARBA00023136"/>
    </source>
</evidence>
<evidence type="ECO:0000256" key="4">
    <source>
        <dbReference type="ARBA" id="ARBA00022741"/>
    </source>
</evidence>
<dbReference type="Gene3D" id="3.40.50.300">
    <property type="entry name" value="P-loop containing nucleotide triphosphate hydrolases"/>
    <property type="match status" value="1"/>
</dbReference>
<keyword evidence="8" id="KW-0636">Prenylation</keyword>
<dbReference type="EMBL" id="NEDP02002059">
    <property type="protein sequence ID" value="OWF51853.1"/>
    <property type="molecule type" value="Genomic_DNA"/>
</dbReference>
<dbReference type="SUPFAM" id="SSF52540">
    <property type="entry name" value="P-loop containing nucleoside triphosphate hydrolases"/>
    <property type="match status" value="1"/>
</dbReference>
<dbReference type="InterPro" id="IPR005225">
    <property type="entry name" value="Small_GTP-bd"/>
</dbReference>
<dbReference type="SMART" id="SM00175">
    <property type="entry name" value="RAB"/>
    <property type="match status" value="1"/>
</dbReference>
<evidence type="ECO:0000256" key="5">
    <source>
        <dbReference type="ARBA" id="ARBA00023134"/>
    </source>
</evidence>
<keyword evidence="4" id="KW-0547">Nucleotide-binding</keyword>
<protein>
    <submittedName>
        <fullName evidence="10">GTP-binding protein Rhes</fullName>
    </submittedName>
</protein>
<dbReference type="GO" id="GO:0007165">
    <property type="term" value="P:signal transduction"/>
    <property type="evidence" value="ECO:0007669"/>
    <property type="project" value="TreeGrafter"/>
</dbReference>
<dbReference type="GO" id="GO:0003924">
    <property type="term" value="F:GTPase activity"/>
    <property type="evidence" value="ECO:0007669"/>
    <property type="project" value="InterPro"/>
</dbReference>